<dbReference type="SMART" id="SM00858">
    <property type="entry name" value="SAF"/>
    <property type="match status" value="1"/>
</dbReference>
<proteinExistence type="predicted"/>
<evidence type="ECO:0000256" key="1">
    <source>
        <dbReference type="SAM" id="SignalP"/>
    </source>
</evidence>
<feature type="signal peptide" evidence="1">
    <location>
        <begin position="1"/>
        <end position="17"/>
    </location>
</feature>
<name>A0A4V1RT54_9HYPH</name>
<dbReference type="InterPro" id="IPR031571">
    <property type="entry name" value="RcpC_dom"/>
</dbReference>
<evidence type="ECO:0000259" key="2">
    <source>
        <dbReference type="SMART" id="SM00858"/>
    </source>
</evidence>
<dbReference type="OrthoDB" id="163768at2"/>
<feature type="domain" description="SAF" evidence="2">
    <location>
        <begin position="42"/>
        <end position="109"/>
    </location>
</feature>
<dbReference type="Pfam" id="PF08666">
    <property type="entry name" value="SAF"/>
    <property type="match status" value="1"/>
</dbReference>
<protein>
    <submittedName>
        <fullName evidence="3">Flp pilus assembly protein CpaB</fullName>
    </submittedName>
</protein>
<keyword evidence="4" id="KW-1185">Reference proteome</keyword>
<accession>A0A4V1RT54</accession>
<dbReference type="CDD" id="cd11614">
    <property type="entry name" value="SAF_CpaB_FlgA_like"/>
    <property type="match status" value="1"/>
</dbReference>
<dbReference type="AlphaFoldDB" id="A0A4V1RT54"/>
<comment type="caution">
    <text evidence="3">The sequence shown here is derived from an EMBL/GenBank/DDBJ whole genome shotgun (WGS) entry which is preliminary data.</text>
</comment>
<dbReference type="Pfam" id="PF16976">
    <property type="entry name" value="RcpC"/>
    <property type="match status" value="1"/>
</dbReference>
<dbReference type="InterPro" id="IPR013974">
    <property type="entry name" value="SAF"/>
</dbReference>
<organism evidence="3 4">
    <name type="scientific">Ciceribacter ferrooxidans</name>
    <dbReference type="NCBI Taxonomy" id="2509717"/>
    <lineage>
        <taxon>Bacteria</taxon>
        <taxon>Pseudomonadati</taxon>
        <taxon>Pseudomonadota</taxon>
        <taxon>Alphaproteobacteria</taxon>
        <taxon>Hyphomicrobiales</taxon>
        <taxon>Rhizobiaceae</taxon>
        <taxon>Ciceribacter</taxon>
    </lineage>
</organism>
<dbReference type="NCBIfam" id="TIGR03177">
    <property type="entry name" value="pilus_cpaB"/>
    <property type="match status" value="1"/>
</dbReference>
<evidence type="ECO:0000313" key="3">
    <source>
        <dbReference type="EMBL" id="RYC23144.1"/>
    </source>
</evidence>
<dbReference type="RefSeq" id="WP_129330681.1">
    <property type="nucleotide sequence ID" value="NZ_SDVB01000106.1"/>
</dbReference>
<dbReference type="Proteomes" id="UP000291088">
    <property type="component" value="Unassembled WGS sequence"/>
</dbReference>
<keyword evidence="1" id="KW-0732">Signal</keyword>
<evidence type="ECO:0000313" key="4">
    <source>
        <dbReference type="Proteomes" id="UP000291088"/>
    </source>
</evidence>
<reference evidence="3 4" key="1">
    <citation type="submission" date="2019-01" db="EMBL/GenBank/DDBJ databases">
        <authorList>
            <person name="Deng T."/>
        </authorList>
    </citation>
    <scope>NUCLEOTIDE SEQUENCE [LARGE SCALE GENOMIC DNA]</scope>
    <source>
        <strain evidence="3 4">F8825</strain>
    </source>
</reference>
<sequence>MIRIVILLLALSSGGVAAWLAAASSEEPADTIVTATTPTSSQEILVASSDMARGAVVEKGQLRWQRWEGDVPPAFISRADVPNAPASYQGWHTLGDLVTGEPIRRDRLSERGAGFLSSSLPGGMRAIAVRVTAESTAGGFILPDDRVDVIHTIVSSGASGAAGKVTSRTLLTNVRVLAIDQVASDGAGGAAVVGKTATLEVKPEQIAIITAAVASGTVSLALRSTTDNNEVSASVREQTRQGVVRVFGGGREMVVQVPLSGTNGS</sequence>
<dbReference type="EMBL" id="SDVB01000106">
    <property type="protein sequence ID" value="RYC23144.1"/>
    <property type="molecule type" value="Genomic_DNA"/>
</dbReference>
<gene>
    <name evidence="3" type="primary">cpaB</name>
    <name evidence="3" type="ORF">EUU22_03310</name>
</gene>
<feature type="chain" id="PRO_5020389528" evidence="1">
    <location>
        <begin position="18"/>
        <end position="265"/>
    </location>
</feature>
<dbReference type="InterPro" id="IPR017592">
    <property type="entry name" value="Pilus_assmbl_Flp-typ_CpaB"/>
</dbReference>